<comment type="caution">
    <text evidence="1">The sequence shown here is derived from an EMBL/GenBank/DDBJ whole genome shotgun (WGS) entry which is preliminary data.</text>
</comment>
<organism evidence="1 2">
    <name type="scientific">Citrobacter enshiensis</name>
    <dbReference type="NCBI Taxonomy" id="2971264"/>
    <lineage>
        <taxon>Bacteria</taxon>
        <taxon>Pseudomonadati</taxon>
        <taxon>Pseudomonadota</taxon>
        <taxon>Gammaproteobacteria</taxon>
        <taxon>Enterobacterales</taxon>
        <taxon>Enterobacteriaceae</taxon>
        <taxon>Citrobacter</taxon>
    </lineage>
</organism>
<reference evidence="1 2" key="1">
    <citation type="submission" date="2023-07" db="EMBL/GenBank/DDBJ databases">
        <title>Citrobacter selenititolerans sp. nov., isolated from seleniferous soil.</title>
        <authorList>
            <person name="Zhang S."/>
            <person name="Li K."/>
            <person name="Peng J."/>
            <person name="Wang H."/>
            <person name="Sun J."/>
            <person name="Guo Y."/>
        </authorList>
    </citation>
    <scope>NUCLEOTIDE SEQUENCE [LARGE SCALE GENOMIC DNA]</scope>
    <source>
        <strain evidence="1 2">S2-9</strain>
    </source>
</reference>
<keyword evidence="2" id="KW-1185">Reference proteome</keyword>
<dbReference type="RefSeq" id="WP_301696350.1">
    <property type="nucleotide sequence ID" value="NZ_JAUJYW010000001.1"/>
</dbReference>
<dbReference type="EMBL" id="JAUJYW010000001">
    <property type="protein sequence ID" value="MDN8598045.1"/>
    <property type="molecule type" value="Genomic_DNA"/>
</dbReference>
<gene>
    <name evidence="1" type="ORF">Q0A17_01230</name>
</gene>
<evidence type="ECO:0000313" key="1">
    <source>
        <dbReference type="EMBL" id="MDN8598045.1"/>
    </source>
</evidence>
<name>A0ABT8PNZ4_9ENTR</name>
<sequence length="286" mass="32277">MDFRRFYGVALLFISTGVTTVYASDSPLPINSPVEKLTQRLDGTQWHYESVSRESLMGDKNRPDAFYQQTFTDKPIAFKGHEMLFGTACRLSWSPYVQTPIKYYHSNSTVELYTSLFASVGLKLPEKLTILETTSPVGECPVAGVELLDFGSKLAFLYEDKIVTYTRDENKLATKPDIRKCESGPRDMEYVYEHGAMTRCFYPNMSMKQAYAAHRKERSDSGNLLPTLTPGKNLTIEKLGDTEQVEYQWQGDNVLHITQSFPGGMTEFLLESATAGTTVTETEFPD</sequence>
<dbReference type="Proteomes" id="UP001174867">
    <property type="component" value="Unassembled WGS sequence"/>
</dbReference>
<evidence type="ECO:0000313" key="2">
    <source>
        <dbReference type="Proteomes" id="UP001174867"/>
    </source>
</evidence>
<proteinExistence type="predicted"/>
<protein>
    <submittedName>
        <fullName evidence="1">Uncharacterized protein</fullName>
    </submittedName>
</protein>
<accession>A0ABT8PNZ4</accession>